<evidence type="ECO:0000256" key="1">
    <source>
        <dbReference type="ARBA" id="ARBA00023002"/>
    </source>
</evidence>
<dbReference type="Pfam" id="PF13602">
    <property type="entry name" value="ADH_zinc_N_2"/>
    <property type="match status" value="1"/>
</dbReference>
<dbReference type="RefSeq" id="WP_003100280.1">
    <property type="nucleotide sequence ID" value="NZ_AOUO01000411.1"/>
</dbReference>
<dbReference type="GO" id="GO:0008270">
    <property type="term" value="F:zinc ion binding"/>
    <property type="evidence" value="ECO:0007669"/>
    <property type="project" value="InterPro"/>
</dbReference>
<dbReference type="AlphaFoldDB" id="R1G1G6"/>
<name>R1G1G6_9PSEU</name>
<dbReference type="GO" id="GO:0016491">
    <property type="term" value="F:oxidoreductase activity"/>
    <property type="evidence" value="ECO:0007669"/>
    <property type="project" value="UniProtKB-KW"/>
</dbReference>
<organism evidence="3 4">
    <name type="scientific">Amycolatopsis vancoresmycina DSM 44592</name>
    <dbReference type="NCBI Taxonomy" id="1292037"/>
    <lineage>
        <taxon>Bacteria</taxon>
        <taxon>Bacillati</taxon>
        <taxon>Actinomycetota</taxon>
        <taxon>Actinomycetes</taxon>
        <taxon>Pseudonocardiales</taxon>
        <taxon>Pseudonocardiaceae</taxon>
        <taxon>Amycolatopsis</taxon>
    </lineage>
</organism>
<keyword evidence="1" id="KW-0560">Oxidoreductase</keyword>
<sequence length="328" mass="34479">MKALVQHVYGAPSSLVLEDVPDPVPGEGEVLVRVRASSVNPYDWHFMRGEPYVARLMTGGFGLRRPPVGVLGCDLAGRVETAGARFGPGDDVYALLPRGAHAEYVCVREDLLAPMPVNLTYEQAAAMPMAAVTALVALRGVEAGQRVLVNGASGGVGTFAVQLAKALGARVDAVCSTANVEVVRTLGAEQVFDYRAEDFTRSGRRYDVLLDIAGSRSVFACRPVLARTGTFVAVGGRAGRWLQPAGHVFAALASGFFARRRVVLADAVACADKAAVLRELAGLVERGAVTPVVDRSYPFDDLRAAFGYSEAGHARGKVVVTLGEPGGG</sequence>
<dbReference type="InterPro" id="IPR013154">
    <property type="entry name" value="ADH-like_N"/>
</dbReference>
<keyword evidence="4" id="KW-1185">Reference proteome</keyword>
<dbReference type="Gene3D" id="3.40.50.720">
    <property type="entry name" value="NAD(P)-binding Rossmann-like Domain"/>
    <property type="match status" value="1"/>
</dbReference>
<dbReference type="CDD" id="cd08267">
    <property type="entry name" value="MDR1"/>
    <property type="match status" value="1"/>
</dbReference>
<dbReference type="InterPro" id="IPR050700">
    <property type="entry name" value="YIM1/Zinc_Alcohol_DH_Fams"/>
</dbReference>
<dbReference type="Pfam" id="PF08240">
    <property type="entry name" value="ADH_N"/>
    <property type="match status" value="1"/>
</dbReference>
<dbReference type="eggNOG" id="COG0604">
    <property type="taxonomic scope" value="Bacteria"/>
</dbReference>
<reference evidence="3 4" key="1">
    <citation type="submission" date="2013-02" db="EMBL/GenBank/DDBJ databases">
        <title>Draft genome sequence of Amycolatopsis vancoresmycina strain DSM 44592T.</title>
        <authorList>
            <person name="Kumar S."/>
            <person name="Kaur N."/>
            <person name="Kaur C."/>
            <person name="Raghava G.P.S."/>
            <person name="Mayilraj S."/>
        </authorList>
    </citation>
    <scope>NUCLEOTIDE SEQUENCE [LARGE SCALE GENOMIC DNA]</scope>
    <source>
        <strain evidence="3 4">DSM 44592</strain>
    </source>
</reference>
<dbReference type="InterPro" id="IPR002364">
    <property type="entry name" value="Quin_OxRdtase/zeta-crystal_CS"/>
</dbReference>
<dbReference type="SUPFAM" id="SSF51735">
    <property type="entry name" value="NAD(P)-binding Rossmann-fold domains"/>
    <property type="match status" value="1"/>
</dbReference>
<feature type="domain" description="Enoyl reductase (ER)" evidence="2">
    <location>
        <begin position="10"/>
        <end position="320"/>
    </location>
</feature>
<dbReference type="InterPro" id="IPR011032">
    <property type="entry name" value="GroES-like_sf"/>
</dbReference>
<dbReference type="InterPro" id="IPR036291">
    <property type="entry name" value="NAD(P)-bd_dom_sf"/>
</dbReference>
<dbReference type="OrthoDB" id="3727682at2"/>
<dbReference type="SUPFAM" id="SSF50129">
    <property type="entry name" value="GroES-like"/>
    <property type="match status" value="1"/>
</dbReference>
<accession>R1G1G6</accession>
<dbReference type="Proteomes" id="UP000014139">
    <property type="component" value="Unassembled WGS sequence"/>
</dbReference>
<dbReference type="PANTHER" id="PTHR11695">
    <property type="entry name" value="ALCOHOL DEHYDROGENASE RELATED"/>
    <property type="match status" value="1"/>
</dbReference>
<proteinExistence type="predicted"/>
<comment type="caution">
    <text evidence="3">The sequence shown here is derived from an EMBL/GenBank/DDBJ whole genome shotgun (WGS) entry which is preliminary data.</text>
</comment>
<dbReference type="PANTHER" id="PTHR11695:SF294">
    <property type="entry name" value="RETICULON-4-INTERACTING PROTEIN 1, MITOCHONDRIAL"/>
    <property type="match status" value="1"/>
</dbReference>
<dbReference type="EMBL" id="AOUO01000411">
    <property type="protein sequence ID" value="EOD65378.1"/>
    <property type="molecule type" value="Genomic_DNA"/>
</dbReference>
<dbReference type="SMART" id="SM00829">
    <property type="entry name" value="PKS_ER"/>
    <property type="match status" value="1"/>
</dbReference>
<dbReference type="PATRIC" id="fig|1292037.4.peg.5085"/>
<gene>
    <name evidence="3" type="ORF">H480_26937</name>
</gene>
<evidence type="ECO:0000313" key="4">
    <source>
        <dbReference type="Proteomes" id="UP000014139"/>
    </source>
</evidence>
<evidence type="ECO:0000313" key="3">
    <source>
        <dbReference type="EMBL" id="EOD65378.1"/>
    </source>
</evidence>
<dbReference type="PROSITE" id="PS01162">
    <property type="entry name" value="QOR_ZETA_CRYSTAL"/>
    <property type="match status" value="1"/>
</dbReference>
<dbReference type="InterPro" id="IPR020843">
    <property type="entry name" value="ER"/>
</dbReference>
<protein>
    <submittedName>
        <fullName evidence="3">NADPH:quinone reductase</fullName>
    </submittedName>
</protein>
<dbReference type="Gene3D" id="3.90.180.10">
    <property type="entry name" value="Medium-chain alcohol dehydrogenases, catalytic domain"/>
    <property type="match status" value="1"/>
</dbReference>
<evidence type="ECO:0000259" key="2">
    <source>
        <dbReference type="SMART" id="SM00829"/>
    </source>
</evidence>